<accession>A0A172TE91</accession>
<dbReference type="PANTHER" id="PTHR34047">
    <property type="entry name" value="NUCLEAR INTRON MATURASE 1, MITOCHONDRIAL-RELATED"/>
    <property type="match status" value="1"/>
</dbReference>
<dbReference type="PATRIC" id="fig|1178515.4.peg.453"/>
<dbReference type="CDD" id="cd01646">
    <property type="entry name" value="RT_Bac_retron_I"/>
    <property type="match status" value="1"/>
</dbReference>
<sequence length="1272" mass="146127">MSNIIDKYSNIAPNINFLSDFVVLSQAWKKTQKYIRRHNWYADVLELDASTINLENNINKWSEKLQKNTFFPDKMKLVPAPKNSNWVFSTIEDTNHLPENLWHPKEPLNESEKSQKLRPLAHINIKDQTVATAAMLCLADSIETAQGPSEEVNFLEAQSKGIYSYGNRLHCSWIKMQGQHDKASYGWGNSLTYRKFYDDYRLFLSRPNKICQHYSTKLRSNERLHIISIDLKGFFNNIDRNSLILQLKKIYSNYLKTYNLGVEYNDDVKFWEALKKIFNWDWEVSNYNSLFMMEDLKDGLPQGLVAGGFFSNAYLIEFDQLVGNEINSNSMESIIIRDYCRYVDDIRIVVETTNSQDINKISDVICNYINACLKNYLNGIKAKKMLKVNDRKTKIISFDQMSTQNNISSLMTIFQGVLSGTPDVNSLQQIAGGLDNLLQISERILNIEENKGNKLLLSKVSTANIDVRDDTLKRFVATRIVKSLRYRRGMTDLHEKLGEEESLLEDVSSGQMLDHEYETTARKLIACWASNPSLTLLLKCGLDLYPNIELLETVIESLEHKLFPEPNSNLTEEEIKTIEYVVADILRAGAVEIGFRSENEYPSSVDIEAFRQELSAFAKRILVERAESPWYVKQQALLLLASVGDSFEIEDEKGVELYHLLHKVLLYKDIEVKNSQWLSIAFIAQQLHPNKKKFVHWFIRLLRKMDDKEQKKVIILLVQNRSDLAVEICKVRIARNSNWYQYVPAEIKDLTLTKVNLLENKEIPLLKLIQSNKNPFFQENALLLLIYKLLKIKGIENALNNGLTPRNIQIKCENWNEIQHLKFDNDNYLKITINKVEESGSTYAIPSWVKSNQAWLYGLGSILRACFTGENDFTASTFLSRECVGRYNGLRSTWYSRRLGLLNSAKGLSSTQDPITPWLSELLIRMLQWPGINLHGNLINDFYKIKNTSDLLELIIIRIKHQSKLFGKSTKTPVYVIPTINYQKNNLLFRVAIVQTLLPKVNDFNEKDPINWTQSYRARHRSHIASVCNIVRLQLKAWIEAQSLKESNVVDLIVFPELSIHPDDIWLLRRLSDSTKASIFAGMTFIHHESLKETVNQALWLLRSENSSGREFIEVRQGKYHMTAIEKTMGIKGHRPYQVLVEFKKGDNLSVHVAGSICFDATDLSLVADLREVSDIFVVAAMNKDVHTFDTMVGALHYHMYQPVILANSGEFGGSTAQAPYTKHDRLIAHVHGNNQIAVSVFEIDPTIFKTTIQPRLPVEIKTAPAGYNGRN</sequence>
<dbReference type="Proteomes" id="UP000076927">
    <property type="component" value="Chromosome"/>
</dbReference>
<reference evidence="2 3" key="1">
    <citation type="submission" date="2015-01" db="EMBL/GenBank/DDBJ databases">
        <title>Paenibacillus swuensis/DY6/whole genome sequencing.</title>
        <authorList>
            <person name="Kim M.K."/>
            <person name="Srinivasan S."/>
            <person name="Lee J.-J."/>
        </authorList>
    </citation>
    <scope>NUCLEOTIDE SEQUENCE [LARGE SCALE GENOMIC DNA]</scope>
    <source>
        <strain evidence="2 3">DY6</strain>
    </source>
</reference>
<dbReference type="RefSeq" id="WP_068603906.1">
    <property type="nucleotide sequence ID" value="NZ_CP011388.1"/>
</dbReference>
<dbReference type="InterPro" id="IPR051083">
    <property type="entry name" value="GrpII_Intron_Splice-Mob/Def"/>
</dbReference>
<organism evidence="2 3">
    <name type="scientific">Paenibacillus swuensis</name>
    <dbReference type="NCBI Taxonomy" id="1178515"/>
    <lineage>
        <taxon>Bacteria</taxon>
        <taxon>Bacillati</taxon>
        <taxon>Bacillota</taxon>
        <taxon>Bacilli</taxon>
        <taxon>Bacillales</taxon>
        <taxon>Paenibacillaceae</taxon>
        <taxon>Paenibacillus</taxon>
    </lineage>
</organism>
<dbReference type="EMBL" id="CP011388">
    <property type="protein sequence ID" value="ANE45358.1"/>
    <property type="molecule type" value="Genomic_DNA"/>
</dbReference>
<dbReference type="AlphaFoldDB" id="A0A172TE91"/>
<protein>
    <recommendedName>
        <fullName evidence="1">Reverse transcriptase domain-containing protein</fullName>
    </recommendedName>
</protein>
<dbReference type="STRING" id="1178515.SY83_02345"/>
<evidence type="ECO:0000313" key="2">
    <source>
        <dbReference type="EMBL" id="ANE45358.1"/>
    </source>
</evidence>
<evidence type="ECO:0000259" key="1">
    <source>
        <dbReference type="PROSITE" id="PS50878"/>
    </source>
</evidence>
<dbReference type="SUPFAM" id="SSF56317">
    <property type="entry name" value="Carbon-nitrogen hydrolase"/>
    <property type="match status" value="1"/>
</dbReference>
<proteinExistence type="predicted"/>
<dbReference type="InterPro" id="IPR036526">
    <property type="entry name" value="C-N_Hydrolase_sf"/>
</dbReference>
<name>A0A172TE91_9BACL</name>
<feature type="domain" description="Reverse transcriptase" evidence="1">
    <location>
        <begin position="59"/>
        <end position="419"/>
    </location>
</feature>
<dbReference type="InterPro" id="IPR000477">
    <property type="entry name" value="RT_dom"/>
</dbReference>
<dbReference type="OrthoDB" id="9793236at2"/>
<evidence type="ECO:0000313" key="3">
    <source>
        <dbReference type="Proteomes" id="UP000076927"/>
    </source>
</evidence>
<dbReference type="Pfam" id="PF00078">
    <property type="entry name" value="RVT_1"/>
    <property type="match status" value="1"/>
</dbReference>
<dbReference type="PANTHER" id="PTHR34047:SF8">
    <property type="entry name" value="PROTEIN YKFC"/>
    <property type="match status" value="1"/>
</dbReference>
<gene>
    <name evidence="2" type="ORF">SY83_02345</name>
</gene>
<dbReference type="KEGG" id="pswu:SY83_02345"/>
<dbReference type="PROSITE" id="PS50878">
    <property type="entry name" value="RT_POL"/>
    <property type="match status" value="1"/>
</dbReference>
<keyword evidence="3" id="KW-1185">Reference proteome</keyword>